<name>A0AAN8KB36_PATCE</name>
<accession>A0AAN8KB36</accession>
<sequence length="437" mass="49736">MTNEENTTSTEKRSYSKECLVEINVVNLKDINIDDFIQAVEDTIGEGQCYACVPRGQGQLEITVSTTEKAKKLSAGVKVGDRNYECRMLFSPFTIVSFMNIPPYIDDDIIVEKLRYHGIELVSDVIRHYYKNHRSCENGTRHVKCRFPDHIKSLPWAMNFDTIDGLKSFRVIHNNQTKVCFKCFGNDHVIAECPNIKCRRCFNYGHMGTKCPASRCDKCFKFDHECICELDVDDDTFSSNSEENMSSDEGENFTNIKIPDDNTKTTTTTTTITNNTGSKDRSKDSIHSDNKPKHKKQKLDESPNDDEAHDVDIITINEEITPTESTRNDDLETDIAIINENDYSIIPETAVKTPEADDTRGGPNRRGRLITSPNIKTILDVVSNRIKKNEKSDKKETDKKQSKETDKTKEKDKSQDNDNFNLKEKDAGGRGRIKKKS</sequence>
<keyword evidence="5" id="KW-1185">Reference proteome</keyword>
<gene>
    <name evidence="4" type="ORF">SNE40_004078</name>
    <name evidence="3" type="ORF">SNE40_022138</name>
</gene>
<evidence type="ECO:0000313" key="3">
    <source>
        <dbReference type="EMBL" id="KAK6168277.1"/>
    </source>
</evidence>
<evidence type="ECO:0000313" key="4">
    <source>
        <dbReference type="EMBL" id="KAK6192641.1"/>
    </source>
</evidence>
<dbReference type="EMBL" id="JAZGQO010000018">
    <property type="protein sequence ID" value="KAK6168277.1"/>
    <property type="molecule type" value="Genomic_DNA"/>
</dbReference>
<dbReference type="GO" id="GO:0008270">
    <property type="term" value="F:zinc ion binding"/>
    <property type="evidence" value="ECO:0007669"/>
    <property type="project" value="InterPro"/>
</dbReference>
<protein>
    <recommendedName>
        <fullName evidence="2">CCHC-type domain-containing protein</fullName>
    </recommendedName>
</protein>
<feature type="region of interest" description="Disordered" evidence="1">
    <location>
        <begin position="348"/>
        <end position="437"/>
    </location>
</feature>
<feature type="domain" description="CCHC-type" evidence="2">
    <location>
        <begin position="179"/>
        <end position="195"/>
    </location>
</feature>
<evidence type="ECO:0000256" key="1">
    <source>
        <dbReference type="SAM" id="MobiDB-lite"/>
    </source>
</evidence>
<feature type="compositionally biased region" description="Basic and acidic residues" evidence="1">
    <location>
        <begin position="278"/>
        <end position="291"/>
    </location>
</feature>
<reference evidence="4 5" key="1">
    <citation type="submission" date="2024-01" db="EMBL/GenBank/DDBJ databases">
        <title>The genome of the rayed Mediterranean limpet Patella caerulea (Linnaeus, 1758).</title>
        <authorList>
            <person name="Anh-Thu Weber A."/>
            <person name="Halstead-Nussloch G."/>
        </authorList>
    </citation>
    <scope>NUCLEOTIDE SEQUENCE [LARGE SCALE GENOMIC DNA]</scope>
    <source>
        <strain evidence="4">AATW-2023a</strain>
        <tissue evidence="4">Whole specimen</tissue>
    </source>
</reference>
<dbReference type="InterPro" id="IPR001878">
    <property type="entry name" value="Znf_CCHC"/>
</dbReference>
<dbReference type="PANTHER" id="PTHR22639">
    <property type="entry name" value="GAG-RELATED PROTEIN"/>
    <property type="match status" value="1"/>
</dbReference>
<comment type="caution">
    <text evidence="4">The sequence shown here is derived from an EMBL/GenBank/DDBJ whole genome shotgun (WGS) entry which is preliminary data.</text>
</comment>
<dbReference type="SMART" id="SM00343">
    <property type="entry name" value="ZnF_C2HC"/>
    <property type="match status" value="2"/>
</dbReference>
<feature type="compositionally biased region" description="Low complexity" evidence="1">
    <location>
        <begin position="264"/>
        <end position="276"/>
    </location>
</feature>
<dbReference type="GO" id="GO:0002218">
    <property type="term" value="P:activation of innate immune response"/>
    <property type="evidence" value="ECO:0007669"/>
    <property type="project" value="InterPro"/>
</dbReference>
<dbReference type="AlphaFoldDB" id="A0AAN8KB36"/>
<dbReference type="InterPro" id="IPR042509">
    <property type="entry name" value="ZCCHC3"/>
</dbReference>
<dbReference type="PANTHER" id="PTHR22639:SF9">
    <property type="entry name" value="ZINC FINGER CCHC DOMAIN-CONTAINING PROTEIN 3-LIKE"/>
    <property type="match status" value="1"/>
</dbReference>
<dbReference type="Gene3D" id="4.10.60.10">
    <property type="entry name" value="Zinc finger, CCHC-type"/>
    <property type="match status" value="1"/>
</dbReference>
<dbReference type="EMBL" id="JAZGQO010000002">
    <property type="protein sequence ID" value="KAK6192641.1"/>
    <property type="molecule type" value="Genomic_DNA"/>
</dbReference>
<dbReference type="GO" id="GO:0003723">
    <property type="term" value="F:RNA binding"/>
    <property type="evidence" value="ECO:0007669"/>
    <property type="project" value="InterPro"/>
</dbReference>
<proteinExistence type="predicted"/>
<feature type="region of interest" description="Disordered" evidence="1">
    <location>
        <begin position="237"/>
        <end position="331"/>
    </location>
</feature>
<evidence type="ECO:0000313" key="5">
    <source>
        <dbReference type="Proteomes" id="UP001347796"/>
    </source>
</evidence>
<dbReference type="GO" id="GO:0003690">
    <property type="term" value="F:double-stranded DNA binding"/>
    <property type="evidence" value="ECO:0007669"/>
    <property type="project" value="InterPro"/>
</dbReference>
<dbReference type="Proteomes" id="UP001347796">
    <property type="component" value="Unassembled WGS sequence"/>
</dbReference>
<feature type="compositionally biased region" description="Basic and acidic residues" evidence="1">
    <location>
        <begin position="387"/>
        <end position="429"/>
    </location>
</feature>
<feature type="domain" description="CCHC-type" evidence="2">
    <location>
        <begin position="197"/>
        <end position="213"/>
    </location>
</feature>
<evidence type="ECO:0000259" key="2">
    <source>
        <dbReference type="SMART" id="SM00343"/>
    </source>
</evidence>
<organism evidence="4 5">
    <name type="scientific">Patella caerulea</name>
    <name type="common">Rayed Mediterranean limpet</name>
    <dbReference type="NCBI Taxonomy" id="87958"/>
    <lineage>
        <taxon>Eukaryota</taxon>
        <taxon>Metazoa</taxon>
        <taxon>Spiralia</taxon>
        <taxon>Lophotrochozoa</taxon>
        <taxon>Mollusca</taxon>
        <taxon>Gastropoda</taxon>
        <taxon>Patellogastropoda</taxon>
        <taxon>Patelloidea</taxon>
        <taxon>Patellidae</taxon>
        <taxon>Patella</taxon>
    </lineage>
</organism>
<feature type="compositionally biased region" description="Low complexity" evidence="1">
    <location>
        <begin position="313"/>
        <end position="325"/>
    </location>
</feature>